<evidence type="ECO:0000313" key="3">
    <source>
        <dbReference type="Proteomes" id="UP000778523"/>
    </source>
</evidence>
<sequence length="190" mass="21959">MCLLRRLWLLSFMLLCAPAALAAGKGLDFRFQEIVPVDQVYVVNASLEMQANPRLEEMIASGVSIPFQAEFTLTRARWYWLDESVVERNLDFRLSYHALTRQYRLSVGSIHRSFGSFEDALRALLSIRNWSVIDRNRLTPGETYKASLRFRLDMSQLPKPFQVVVFGNRELDVSTGWVQWNFLAQGPDPR</sequence>
<dbReference type="Pfam" id="PF14334">
    <property type="entry name" value="DUF4390"/>
    <property type="match status" value="1"/>
</dbReference>
<dbReference type="RefSeq" id="WP_170019924.1">
    <property type="nucleotide sequence ID" value="NZ_JABCSC020000001.1"/>
</dbReference>
<name>A0ABX2IGH6_9RHOO</name>
<proteinExistence type="predicted"/>
<evidence type="ECO:0000313" key="2">
    <source>
        <dbReference type="EMBL" id="NSL53709.1"/>
    </source>
</evidence>
<keyword evidence="1" id="KW-0732">Signal</keyword>
<keyword evidence="3" id="KW-1185">Reference proteome</keyword>
<feature type="chain" id="PRO_5045146563" evidence="1">
    <location>
        <begin position="23"/>
        <end position="190"/>
    </location>
</feature>
<dbReference type="Proteomes" id="UP000778523">
    <property type="component" value="Unassembled WGS sequence"/>
</dbReference>
<organism evidence="2 3">
    <name type="scientific">Uliginosibacterium aquaticum</name>
    <dbReference type="NCBI Taxonomy" id="2731212"/>
    <lineage>
        <taxon>Bacteria</taxon>
        <taxon>Pseudomonadati</taxon>
        <taxon>Pseudomonadota</taxon>
        <taxon>Betaproteobacteria</taxon>
        <taxon>Rhodocyclales</taxon>
        <taxon>Zoogloeaceae</taxon>
        <taxon>Uliginosibacterium</taxon>
    </lineage>
</organism>
<feature type="signal peptide" evidence="1">
    <location>
        <begin position="1"/>
        <end position="22"/>
    </location>
</feature>
<accession>A0ABX2IGH6</accession>
<evidence type="ECO:0000256" key="1">
    <source>
        <dbReference type="SAM" id="SignalP"/>
    </source>
</evidence>
<dbReference type="EMBL" id="JABCSC020000001">
    <property type="protein sequence ID" value="NSL53709.1"/>
    <property type="molecule type" value="Genomic_DNA"/>
</dbReference>
<comment type="caution">
    <text evidence="2">The sequence shown here is derived from an EMBL/GenBank/DDBJ whole genome shotgun (WGS) entry which is preliminary data.</text>
</comment>
<gene>
    <name evidence="2" type="ORF">HJ583_001590</name>
</gene>
<reference evidence="2 3" key="1">
    <citation type="submission" date="2020-06" db="EMBL/GenBank/DDBJ databases">
        <title>Draft genome of Uliginosibacterium sp. IMCC34675.</title>
        <authorList>
            <person name="Song J."/>
        </authorList>
    </citation>
    <scope>NUCLEOTIDE SEQUENCE [LARGE SCALE GENOMIC DNA]</scope>
    <source>
        <strain evidence="2 3">IMCC34675</strain>
    </source>
</reference>
<dbReference type="InterPro" id="IPR025500">
    <property type="entry name" value="DUF4390"/>
</dbReference>
<protein>
    <submittedName>
        <fullName evidence="2">DUF4390 domain-containing protein</fullName>
    </submittedName>
</protein>